<accession>F8P581</accession>
<dbReference type="AlphaFoldDB" id="F8P581"/>
<dbReference type="RefSeq" id="XP_007321554.1">
    <property type="nucleotide sequence ID" value="XM_007321492.1"/>
</dbReference>
<dbReference type="GeneID" id="18809278"/>
<feature type="non-terminal residue" evidence="1">
    <location>
        <position position="1"/>
    </location>
</feature>
<sequence>LMLSPIPAGPWQDILVDFTTDLPKSNGYNLVIVVVDCFSKEVVFIHSHQ</sequence>
<dbReference type="InterPro" id="IPR036397">
    <property type="entry name" value="RNaseH_sf"/>
</dbReference>
<gene>
    <name evidence="1" type="ORF">SERLADRAFT_351031</name>
</gene>
<evidence type="ECO:0000313" key="1">
    <source>
        <dbReference type="EMBL" id="EGO21768.1"/>
    </source>
</evidence>
<dbReference type="EMBL" id="GL945438">
    <property type="protein sequence ID" value="EGO21768.1"/>
    <property type="molecule type" value="Genomic_DNA"/>
</dbReference>
<dbReference type="InterPro" id="IPR012337">
    <property type="entry name" value="RNaseH-like_sf"/>
</dbReference>
<protein>
    <recommendedName>
        <fullName evidence="2">Integrase catalytic domain-containing protein</fullName>
    </recommendedName>
</protein>
<proteinExistence type="predicted"/>
<reference evidence="1" key="1">
    <citation type="submission" date="2011-04" db="EMBL/GenBank/DDBJ databases">
        <title>Evolution of plant cell wall degrading machinery underlies the functional diversity of forest fungi.</title>
        <authorList>
            <consortium name="US DOE Joint Genome Institute (JGI-PGF)"/>
            <person name="Eastwood D.C."/>
            <person name="Floudas D."/>
            <person name="Binder M."/>
            <person name="Majcherczyk A."/>
            <person name="Schneider P."/>
            <person name="Aerts A."/>
            <person name="Asiegbu F.O."/>
            <person name="Baker S.E."/>
            <person name="Barry K."/>
            <person name="Bendiksby M."/>
            <person name="Blumentritt M."/>
            <person name="Coutinho P.M."/>
            <person name="Cullen D."/>
            <person name="Cullen D."/>
            <person name="Gathman A."/>
            <person name="Goodell B."/>
            <person name="Henrissat B."/>
            <person name="Ihrmark K."/>
            <person name="Kauserud H."/>
            <person name="Kohler A."/>
            <person name="LaButti K."/>
            <person name="Lapidus A."/>
            <person name="Lavin J.L."/>
            <person name="Lee Y.-H."/>
            <person name="Lindquist E."/>
            <person name="Lilly W."/>
            <person name="Lucas S."/>
            <person name="Morin E."/>
            <person name="Murat C."/>
            <person name="Oguiza J.A."/>
            <person name="Park J."/>
            <person name="Pisabarro A.G."/>
            <person name="Riley R."/>
            <person name="Rosling A."/>
            <person name="Salamov A."/>
            <person name="Schmidt O."/>
            <person name="Schmutz J."/>
            <person name="Skrede I."/>
            <person name="Stenlid J."/>
            <person name="Wiebenga A."/>
            <person name="Xie X."/>
            <person name="Kues U."/>
            <person name="Hibbett D.S."/>
            <person name="Hoffmeister D."/>
            <person name="Hogberg N."/>
            <person name="Martin F."/>
            <person name="Grigoriev I.V."/>
            <person name="Watkinson S.C."/>
        </authorList>
    </citation>
    <scope>NUCLEOTIDE SEQUENCE</scope>
    <source>
        <strain evidence="1">S7.9</strain>
    </source>
</reference>
<dbReference type="HOGENOM" id="CLU_3147334_0_0_1"/>
<dbReference type="OrthoDB" id="2273864at2759"/>
<organism>
    <name type="scientific">Serpula lacrymans var. lacrymans (strain S7.9)</name>
    <name type="common">Dry rot fungus</name>
    <dbReference type="NCBI Taxonomy" id="578457"/>
    <lineage>
        <taxon>Eukaryota</taxon>
        <taxon>Fungi</taxon>
        <taxon>Dikarya</taxon>
        <taxon>Basidiomycota</taxon>
        <taxon>Agaricomycotina</taxon>
        <taxon>Agaricomycetes</taxon>
        <taxon>Agaricomycetidae</taxon>
        <taxon>Boletales</taxon>
        <taxon>Coniophorineae</taxon>
        <taxon>Serpulaceae</taxon>
        <taxon>Serpula</taxon>
    </lineage>
</organism>
<evidence type="ECO:0008006" key="2">
    <source>
        <dbReference type="Google" id="ProtNLM"/>
    </source>
</evidence>
<name>F8P581_SERL9</name>
<dbReference type="Gene3D" id="3.30.420.10">
    <property type="entry name" value="Ribonuclease H-like superfamily/Ribonuclease H"/>
    <property type="match status" value="1"/>
</dbReference>
<dbReference type="KEGG" id="sla:SERLADRAFT_351031"/>
<dbReference type="Proteomes" id="UP000008064">
    <property type="component" value="Unassembled WGS sequence"/>
</dbReference>
<dbReference type="GO" id="GO:0003676">
    <property type="term" value="F:nucleic acid binding"/>
    <property type="evidence" value="ECO:0007669"/>
    <property type="project" value="InterPro"/>
</dbReference>
<dbReference type="SUPFAM" id="SSF53098">
    <property type="entry name" value="Ribonuclease H-like"/>
    <property type="match status" value="1"/>
</dbReference>